<evidence type="ECO:0000256" key="3">
    <source>
        <dbReference type="ARBA" id="ARBA00006221"/>
    </source>
</evidence>
<dbReference type="Proteomes" id="UP001177023">
    <property type="component" value="Unassembled WGS sequence"/>
</dbReference>
<evidence type="ECO:0000256" key="7">
    <source>
        <dbReference type="ARBA" id="ARBA00015047"/>
    </source>
</evidence>
<dbReference type="GO" id="GO:0044205">
    <property type="term" value="P:'de novo' UMP biosynthetic process"/>
    <property type="evidence" value="ECO:0007669"/>
    <property type="project" value="InterPro"/>
</dbReference>
<dbReference type="PANTHER" id="PTHR19278">
    <property type="entry name" value="OROTATE PHOSPHORIBOSYLTRANSFERASE"/>
    <property type="match status" value="1"/>
</dbReference>
<evidence type="ECO:0000313" key="17">
    <source>
        <dbReference type="EMBL" id="CAJ0586447.1"/>
    </source>
</evidence>
<keyword evidence="10" id="KW-0210">Decarboxylase</keyword>
<gene>
    <name evidence="17" type="ORF">MSPICULIGERA_LOCUS24452</name>
</gene>
<dbReference type="InterPro" id="IPR014732">
    <property type="entry name" value="OMPdecase"/>
</dbReference>
<dbReference type="InterPro" id="IPR001754">
    <property type="entry name" value="OMPdeCOase_dom"/>
</dbReference>
<reference evidence="17" key="1">
    <citation type="submission" date="2023-06" db="EMBL/GenBank/DDBJ databases">
        <authorList>
            <person name="Delattre M."/>
        </authorList>
    </citation>
    <scope>NUCLEOTIDE SEQUENCE</scope>
    <source>
        <strain evidence="17">AF72</strain>
    </source>
</reference>
<feature type="domain" description="Orotidine 5'-phosphate decarboxylase" evidence="16">
    <location>
        <begin position="293"/>
        <end position="509"/>
    </location>
</feature>
<name>A0AA36GIA0_9BILA</name>
<comment type="similarity">
    <text evidence="3">In the N-terminal section; belongs to the purine/pyrimidine phosphoribosyltransferase family.</text>
</comment>
<evidence type="ECO:0000256" key="12">
    <source>
        <dbReference type="ARBA" id="ARBA00023239"/>
    </source>
</evidence>
<evidence type="ECO:0000256" key="4">
    <source>
        <dbReference type="ARBA" id="ARBA00009769"/>
    </source>
</evidence>
<dbReference type="CDD" id="cd04725">
    <property type="entry name" value="OMP_decarboxylase_like"/>
    <property type="match status" value="1"/>
</dbReference>
<dbReference type="InterPro" id="IPR004467">
    <property type="entry name" value="Or_phspho_trans_dom"/>
</dbReference>
<dbReference type="InterPro" id="IPR013785">
    <property type="entry name" value="Aldolase_TIM"/>
</dbReference>
<evidence type="ECO:0000256" key="6">
    <source>
        <dbReference type="ARBA" id="ARBA00012321"/>
    </source>
</evidence>
<protein>
    <recommendedName>
        <fullName evidence="7">Uridine 5'-monophosphate synthase</fullName>
        <ecNumber evidence="5">2.4.2.10</ecNumber>
        <ecNumber evidence="6">4.1.1.23</ecNumber>
    </recommendedName>
</protein>
<dbReference type="NCBIfam" id="TIGR00336">
    <property type="entry name" value="pyrE"/>
    <property type="match status" value="1"/>
</dbReference>
<keyword evidence="9" id="KW-0808">Transferase</keyword>
<dbReference type="EC" id="4.1.1.23" evidence="6"/>
<dbReference type="EMBL" id="CATQJA010002708">
    <property type="protein sequence ID" value="CAJ0586447.1"/>
    <property type="molecule type" value="Genomic_DNA"/>
</dbReference>
<dbReference type="EC" id="2.4.2.10" evidence="5"/>
<dbReference type="InterPro" id="IPR000836">
    <property type="entry name" value="PRTase_dom"/>
</dbReference>
<sequence length="522" mass="58040">MFPKVNDKKIPKEIRDKLTEPALQLHKFSSFDRNEPSTLASICELIAGFMDVDPVEMLALDKDTSLHAAKMRNLLRLMKDRNVFKIDEKEGFLLKSGQISPIYIDLRESFGYPDVMELACDCLREMIATMPGHYDGIVGVPYAALPYSAVVSLQLRKPLIIIRKEAKSYGTKKLIEGRYEKGQTVVIIEDVVTTGGSIKDVVKILREDGLIVQDVFCLLDRQQGGAAKLKEDGINLHSLMNMELVLSFLVSVGALNHDQFEQERRLSLAERKESTSNKLNKRIIELMLQKKSNLCIAIDYKETEQILKLAETAGPYIIAAKIHADIIENFNKDFTDKLAQLAEKHNFLIFEDRKFADIGNVIDLQLAGTHRIGQWADIVTCHAVQGAESITNAFRKHIALDSTKLGGILLIAELSSKGALTDAKYAQEAIAVGEANEDVVCGFICQDRASSRPGQLNWTPGVNIDKRGDGAGQQWRTVEQAVVEQENDIVIVGRAISEAADPSAELERYRTAAWAALTGEKE</sequence>
<keyword evidence="13" id="KW-0511">Multifunctional enzyme</keyword>
<evidence type="ECO:0000256" key="2">
    <source>
        <dbReference type="ARBA" id="ARBA00004889"/>
    </source>
</evidence>
<dbReference type="HAMAP" id="MF_01208">
    <property type="entry name" value="PyrE"/>
    <property type="match status" value="1"/>
</dbReference>
<evidence type="ECO:0000256" key="9">
    <source>
        <dbReference type="ARBA" id="ARBA00022679"/>
    </source>
</evidence>
<evidence type="ECO:0000256" key="10">
    <source>
        <dbReference type="ARBA" id="ARBA00022793"/>
    </source>
</evidence>
<dbReference type="GO" id="GO:0004588">
    <property type="term" value="F:orotate phosphoribosyltransferase activity"/>
    <property type="evidence" value="ECO:0007669"/>
    <property type="project" value="UniProtKB-EC"/>
</dbReference>
<evidence type="ECO:0000256" key="14">
    <source>
        <dbReference type="PIRSR" id="PIRSR614732-1"/>
    </source>
</evidence>
<evidence type="ECO:0000256" key="11">
    <source>
        <dbReference type="ARBA" id="ARBA00022975"/>
    </source>
</evidence>
<keyword evidence="18" id="KW-1185">Reference proteome</keyword>
<feature type="active site" description="For OMPdecase activity" evidence="14">
    <location>
        <position position="352"/>
    </location>
</feature>
<comment type="pathway">
    <text evidence="1">Pyrimidine metabolism; UMP biosynthesis via de novo pathway; UMP from orotate: step 2/2.</text>
</comment>
<evidence type="ECO:0000259" key="16">
    <source>
        <dbReference type="SMART" id="SM00934"/>
    </source>
</evidence>
<feature type="active site" description="For OMPdecase activity" evidence="14">
    <location>
        <position position="357"/>
    </location>
</feature>
<dbReference type="CDD" id="cd06223">
    <property type="entry name" value="PRTases_typeI"/>
    <property type="match status" value="1"/>
</dbReference>
<feature type="binding site" evidence="15">
    <location>
        <position position="494"/>
    </location>
    <ligand>
        <name>substrate</name>
    </ligand>
</feature>
<dbReference type="InterPro" id="IPR011060">
    <property type="entry name" value="RibuloseP-bd_barrel"/>
</dbReference>
<organism evidence="17 18">
    <name type="scientific">Mesorhabditis spiculigera</name>
    <dbReference type="NCBI Taxonomy" id="96644"/>
    <lineage>
        <taxon>Eukaryota</taxon>
        <taxon>Metazoa</taxon>
        <taxon>Ecdysozoa</taxon>
        <taxon>Nematoda</taxon>
        <taxon>Chromadorea</taxon>
        <taxon>Rhabditida</taxon>
        <taxon>Rhabditina</taxon>
        <taxon>Rhabditomorpha</taxon>
        <taxon>Rhabditoidea</taxon>
        <taxon>Rhabditidae</taxon>
        <taxon>Mesorhabditinae</taxon>
        <taxon>Mesorhabditis</taxon>
    </lineage>
</organism>
<proteinExistence type="inferred from homology"/>
<dbReference type="AlphaFoldDB" id="A0AA36GIA0"/>
<feature type="non-terminal residue" evidence="17">
    <location>
        <position position="1"/>
    </location>
</feature>
<dbReference type="InterPro" id="IPR029057">
    <property type="entry name" value="PRTase-like"/>
</dbReference>
<feature type="binding site" evidence="15">
    <location>
        <position position="415"/>
    </location>
    <ligand>
        <name>substrate</name>
    </ligand>
</feature>
<dbReference type="InterPro" id="IPR023031">
    <property type="entry name" value="OPRT"/>
</dbReference>
<feature type="binding site" evidence="15">
    <location>
        <position position="321"/>
    </location>
    <ligand>
        <name>substrate</name>
    </ligand>
</feature>
<dbReference type="GO" id="GO:0004590">
    <property type="term" value="F:orotidine-5'-phosphate decarboxylase activity"/>
    <property type="evidence" value="ECO:0007669"/>
    <property type="project" value="UniProtKB-EC"/>
</dbReference>
<dbReference type="Pfam" id="PF00156">
    <property type="entry name" value="Pribosyltran"/>
    <property type="match status" value="1"/>
</dbReference>
<evidence type="ECO:0000256" key="13">
    <source>
        <dbReference type="ARBA" id="ARBA00023268"/>
    </source>
</evidence>
<dbReference type="Gene3D" id="3.40.50.2020">
    <property type="match status" value="1"/>
</dbReference>
<dbReference type="SUPFAM" id="SSF51366">
    <property type="entry name" value="Ribulose-phoshate binding barrel"/>
    <property type="match status" value="1"/>
</dbReference>
<dbReference type="SUPFAM" id="SSF53271">
    <property type="entry name" value="PRTase-like"/>
    <property type="match status" value="1"/>
</dbReference>
<dbReference type="GO" id="GO:0006207">
    <property type="term" value="P:'de novo' pyrimidine nucleobase biosynthetic process"/>
    <property type="evidence" value="ECO:0007669"/>
    <property type="project" value="InterPro"/>
</dbReference>
<feature type="binding site" evidence="15">
    <location>
        <position position="473"/>
    </location>
    <ligand>
        <name>substrate</name>
    </ligand>
</feature>
<dbReference type="SMART" id="SM00934">
    <property type="entry name" value="OMPdecase"/>
    <property type="match status" value="1"/>
</dbReference>
<evidence type="ECO:0000256" key="8">
    <source>
        <dbReference type="ARBA" id="ARBA00022676"/>
    </source>
</evidence>
<keyword evidence="12" id="KW-0456">Lyase</keyword>
<keyword evidence="8" id="KW-0328">Glycosyltransferase</keyword>
<dbReference type="Gene3D" id="3.20.20.70">
    <property type="entry name" value="Aldolase class I"/>
    <property type="match status" value="1"/>
</dbReference>
<feature type="active site" description="For OMPdecase activity" evidence="14">
    <location>
        <position position="354"/>
    </location>
</feature>
<comment type="pathway">
    <text evidence="2">Pyrimidine metabolism; UMP biosynthesis via de novo pathway; UMP from orotate: step 1/2.</text>
</comment>
<accession>A0AA36GIA0</accession>
<evidence type="ECO:0000256" key="15">
    <source>
        <dbReference type="PIRSR" id="PIRSR614732-2"/>
    </source>
</evidence>
<evidence type="ECO:0000256" key="5">
    <source>
        <dbReference type="ARBA" id="ARBA00011971"/>
    </source>
</evidence>
<evidence type="ECO:0000313" key="18">
    <source>
        <dbReference type="Proteomes" id="UP001177023"/>
    </source>
</evidence>
<comment type="similarity">
    <text evidence="4">In the C-terminal section; belongs to the OMP decarboxylase family.</text>
</comment>
<feature type="binding site" evidence="15">
    <location>
        <position position="299"/>
    </location>
    <ligand>
        <name>substrate</name>
    </ligand>
</feature>
<keyword evidence="11" id="KW-0665">Pyrimidine biosynthesis</keyword>
<comment type="caution">
    <text evidence="17">The sequence shown here is derived from an EMBL/GenBank/DDBJ whole genome shotgun (WGS) entry which is preliminary data.</text>
</comment>
<dbReference type="FunFam" id="3.20.20.70:FF:000114">
    <property type="entry name" value="Decarboxylase,orotidine phosphate"/>
    <property type="match status" value="1"/>
</dbReference>
<feature type="binding site" evidence="15">
    <location>
        <position position="493"/>
    </location>
    <ligand>
        <name>substrate</name>
    </ligand>
</feature>
<evidence type="ECO:0000256" key="1">
    <source>
        <dbReference type="ARBA" id="ARBA00004861"/>
    </source>
</evidence>
<dbReference type="PANTHER" id="PTHR19278:SF9">
    <property type="entry name" value="URIDINE 5'-MONOPHOSPHATE SYNTHASE"/>
    <property type="match status" value="1"/>
</dbReference>
<dbReference type="NCBIfam" id="TIGR01740">
    <property type="entry name" value="pyrF"/>
    <property type="match status" value="1"/>
</dbReference>
<dbReference type="Pfam" id="PF00215">
    <property type="entry name" value="OMPdecase"/>
    <property type="match status" value="1"/>
</dbReference>